<dbReference type="Proteomes" id="UP000823989">
    <property type="component" value="Unassembled WGS sequence"/>
</dbReference>
<evidence type="ECO:0000256" key="9">
    <source>
        <dbReference type="ARBA" id="ARBA00023136"/>
    </source>
</evidence>
<reference evidence="12" key="1">
    <citation type="journal article" date="2021" name="PeerJ">
        <title>Extensive microbial diversity within the chicken gut microbiome revealed by metagenomics and culture.</title>
        <authorList>
            <person name="Gilroy R."/>
            <person name="Ravi A."/>
            <person name="Getino M."/>
            <person name="Pursley I."/>
            <person name="Horton D.L."/>
            <person name="Alikhan N.F."/>
            <person name="Baker D."/>
            <person name="Gharbi K."/>
            <person name="Hall N."/>
            <person name="Watson M."/>
            <person name="Adriaenssens E.M."/>
            <person name="Foster-Nyarko E."/>
            <person name="Jarju S."/>
            <person name="Secka A."/>
            <person name="Antonio M."/>
            <person name="Oren A."/>
            <person name="Chaudhuri R.R."/>
            <person name="La Ragione R."/>
            <person name="Hildebrand F."/>
            <person name="Pallen M.J."/>
        </authorList>
    </citation>
    <scope>NUCLEOTIDE SEQUENCE</scope>
    <source>
        <strain evidence="12">ChiHjej13B12-752</strain>
    </source>
</reference>
<protein>
    <submittedName>
        <fullName evidence="12">ABC transporter permease subunit</fullName>
    </submittedName>
</protein>
<reference evidence="12" key="2">
    <citation type="submission" date="2021-04" db="EMBL/GenBank/DDBJ databases">
        <authorList>
            <person name="Gilroy R."/>
        </authorList>
    </citation>
    <scope>NUCLEOTIDE SEQUENCE</scope>
    <source>
        <strain evidence="12">ChiHjej13B12-752</strain>
    </source>
</reference>
<sequence>MTGRFKHIIIVSVLGLYLLVPLFGTLLYSLAGEWSTTVLPESWTLSWYKMLFEDVRFLQALGRSIFVISASVTLSLAVMLLAIFIMTIYFPRREKYLKVISMIPYGVPGVVSAIGLLNVYSSSIIPITGTPWILIGSYAIIIMPFVYQGIHNSLYTVNATELIQAAELLGASKVKAVITVVLPNMMKGILAAALLSIAMLFGEFALANLLVGGQYETLQIYLYQQFSKNGHLTSAIVISYYFIIMIVTGLLIQFQQPGRKKKFVSANINELLLNNKTKQNKGMEGDLH</sequence>
<comment type="subcellular location">
    <subcellularLocation>
        <location evidence="1">Cell inner membrane</location>
        <topology evidence="1">Multi-pass membrane protein</topology>
    </subcellularLocation>
    <subcellularLocation>
        <location evidence="10">Cell membrane</location>
        <topology evidence="10">Multi-pass membrane protein</topology>
    </subcellularLocation>
</comment>
<feature type="transmembrane region" description="Helical" evidence="10">
    <location>
        <begin position="189"/>
        <end position="211"/>
    </location>
</feature>
<comment type="caution">
    <text evidence="12">The sequence shown here is derived from an EMBL/GenBank/DDBJ whole genome shotgun (WGS) entry which is preliminary data.</text>
</comment>
<feature type="transmembrane region" description="Helical" evidence="10">
    <location>
        <begin position="231"/>
        <end position="252"/>
    </location>
</feature>
<keyword evidence="7 10" id="KW-1133">Transmembrane helix</keyword>
<keyword evidence="2 10" id="KW-0813">Transport</keyword>
<proteinExistence type="inferred from homology"/>
<dbReference type="InterPro" id="IPR000515">
    <property type="entry name" value="MetI-like"/>
</dbReference>
<feature type="transmembrane region" description="Helical" evidence="10">
    <location>
        <begin position="132"/>
        <end position="150"/>
    </location>
</feature>
<name>A0A9D1QHG8_9STAP</name>
<dbReference type="PANTHER" id="PTHR43357">
    <property type="entry name" value="INNER MEMBRANE ABC TRANSPORTER PERMEASE PROTEIN YDCV"/>
    <property type="match status" value="1"/>
</dbReference>
<evidence type="ECO:0000256" key="8">
    <source>
        <dbReference type="ARBA" id="ARBA00023112"/>
    </source>
</evidence>
<keyword evidence="3" id="KW-1003">Cell membrane</keyword>
<keyword evidence="4" id="KW-0997">Cell inner membrane</keyword>
<comment type="similarity">
    <text evidence="10">Belongs to the binding-protein-dependent transport system permease family.</text>
</comment>
<evidence type="ECO:0000256" key="1">
    <source>
        <dbReference type="ARBA" id="ARBA00004429"/>
    </source>
</evidence>
<keyword evidence="8" id="KW-0406">Ion transport</keyword>
<evidence type="ECO:0000256" key="4">
    <source>
        <dbReference type="ARBA" id="ARBA00022519"/>
    </source>
</evidence>
<dbReference type="EMBL" id="DXHR01000031">
    <property type="protein sequence ID" value="HIW13390.1"/>
    <property type="molecule type" value="Genomic_DNA"/>
</dbReference>
<evidence type="ECO:0000256" key="3">
    <source>
        <dbReference type="ARBA" id="ARBA00022475"/>
    </source>
</evidence>
<feature type="transmembrane region" description="Helical" evidence="10">
    <location>
        <begin position="102"/>
        <end position="120"/>
    </location>
</feature>
<dbReference type="AlphaFoldDB" id="A0A9D1QHG8"/>
<dbReference type="GO" id="GO:0005886">
    <property type="term" value="C:plasma membrane"/>
    <property type="evidence" value="ECO:0007669"/>
    <property type="project" value="UniProtKB-SubCell"/>
</dbReference>
<dbReference type="SUPFAM" id="SSF161098">
    <property type="entry name" value="MetI-like"/>
    <property type="match status" value="1"/>
</dbReference>
<evidence type="ECO:0000259" key="11">
    <source>
        <dbReference type="PROSITE" id="PS50928"/>
    </source>
</evidence>
<accession>A0A9D1QHG8</accession>
<dbReference type="Gene3D" id="1.10.3720.10">
    <property type="entry name" value="MetI-like"/>
    <property type="match status" value="1"/>
</dbReference>
<dbReference type="PROSITE" id="PS50928">
    <property type="entry name" value="ABC_TM1"/>
    <property type="match status" value="1"/>
</dbReference>
<organism evidence="12 13">
    <name type="scientific">Candidatus Salinicoccus stercoripullorum</name>
    <dbReference type="NCBI Taxonomy" id="2838756"/>
    <lineage>
        <taxon>Bacteria</taxon>
        <taxon>Bacillati</taxon>
        <taxon>Bacillota</taxon>
        <taxon>Bacilli</taxon>
        <taxon>Bacillales</taxon>
        <taxon>Staphylococcaceae</taxon>
        <taxon>Salinicoccus</taxon>
    </lineage>
</organism>
<dbReference type="CDD" id="cd06261">
    <property type="entry name" value="TM_PBP2"/>
    <property type="match status" value="1"/>
</dbReference>
<feature type="domain" description="ABC transmembrane type-1" evidence="11">
    <location>
        <begin position="61"/>
        <end position="251"/>
    </location>
</feature>
<keyword evidence="5" id="KW-0533">Nickel</keyword>
<dbReference type="PANTHER" id="PTHR43357:SF4">
    <property type="entry name" value="INNER MEMBRANE ABC TRANSPORTER PERMEASE PROTEIN YDCV"/>
    <property type="match status" value="1"/>
</dbReference>
<evidence type="ECO:0000313" key="12">
    <source>
        <dbReference type="EMBL" id="HIW13390.1"/>
    </source>
</evidence>
<gene>
    <name evidence="12" type="ORF">H9891_09590</name>
</gene>
<feature type="transmembrane region" description="Helical" evidence="10">
    <location>
        <begin position="65"/>
        <end position="90"/>
    </location>
</feature>
<evidence type="ECO:0000256" key="7">
    <source>
        <dbReference type="ARBA" id="ARBA00022989"/>
    </source>
</evidence>
<keyword evidence="8" id="KW-0921">Nickel transport</keyword>
<evidence type="ECO:0000313" key="13">
    <source>
        <dbReference type="Proteomes" id="UP000823989"/>
    </source>
</evidence>
<evidence type="ECO:0000256" key="10">
    <source>
        <dbReference type="RuleBase" id="RU363032"/>
    </source>
</evidence>
<keyword evidence="9 10" id="KW-0472">Membrane</keyword>
<dbReference type="GO" id="GO:0015675">
    <property type="term" value="P:nickel cation transport"/>
    <property type="evidence" value="ECO:0007669"/>
    <property type="project" value="UniProtKB-KW"/>
</dbReference>
<feature type="transmembrane region" description="Helical" evidence="10">
    <location>
        <begin position="7"/>
        <end position="31"/>
    </location>
</feature>
<evidence type="ECO:0000256" key="5">
    <source>
        <dbReference type="ARBA" id="ARBA00022596"/>
    </source>
</evidence>
<dbReference type="GO" id="GO:0055085">
    <property type="term" value="P:transmembrane transport"/>
    <property type="evidence" value="ECO:0007669"/>
    <property type="project" value="InterPro"/>
</dbReference>
<evidence type="ECO:0000256" key="2">
    <source>
        <dbReference type="ARBA" id="ARBA00022448"/>
    </source>
</evidence>
<dbReference type="Pfam" id="PF00528">
    <property type="entry name" value="BPD_transp_1"/>
    <property type="match status" value="1"/>
</dbReference>
<dbReference type="InterPro" id="IPR035906">
    <property type="entry name" value="MetI-like_sf"/>
</dbReference>
<keyword evidence="6 10" id="KW-0812">Transmembrane</keyword>
<evidence type="ECO:0000256" key="6">
    <source>
        <dbReference type="ARBA" id="ARBA00022692"/>
    </source>
</evidence>